<protein>
    <submittedName>
        <fullName evidence="2">Uncharacterized protein</fullName>
    </submittedName>
</protein>
<name>A0A9W8PM30_9HYPO</name>
<evidence type="ECO:0000313" key="2">
    <source>
        <dbReference type="EMBL" id="KAJ4011203.1"/>
    </source>
</evidence>
<comment type="caution">
    <text evidence="2">The sequence shown here is derived from an EMBL/GenBank/DDBJ whole genome shotgun (WGS) entry which is preliminary data.</text>
</comment>
<proteinExistence type="predicted"/>
<feature type="region of interest" description="Disordered" evidence="1">
    <location>
        <begin position="1"/>
        <end position="61"/>
    </location>
</feature>
<organism evidence="2 3">
    <name type="scientific">Fusarium irregulare</name>
    <dbReference type="NCBI Taxonomy" id="2494466"/>
    <lineage>
        <taxon>Eukaryota</taxon>
        <taxon>Fungi</taxon>
        <taxon>Dikarya</taxon>
        <taxon>Ascomycota</taxon>
        <taxon>Pezizomycotina</taxon>
        <taxon>Sordariomycetes</taxon>
        <taxon>Hypocreomycetidae</taxon>
        <taxon>Hypocreales</taxon>
        <taxon>Nectriaceae</taxon>
        <taxon>Fusarium</taxon>
        <taxon>Fusarium incarnatum-equiseti species complex</taxon>
    </lineage>
</organism>
<gene>
    <name evidence="2" type="ORF">NW766_007841</name>
</gene>
<evidence type="ECO:0000313" key="3">
    <source>
        <dbReference type="Proteomes" id="UP001152130"/>
    </source>
</evidence>
<dbReference type="EMBL" id="JAPDHF010000011">
    <property type="protein sequence ID" value="KAJ4011203.1"/>
    <property type="molecule type" value="Genomic_DNA"/>
</dbReference>
<sequence>MSHHDTVKGASLSASLSSQKKTKVFRLLCSQRKDGLANEPPSRRTHSQKLKQDYMRKHILR</sequence>
<evidence type="ECO:0000256" key="1">
    <source>
        <dbReference type="SAM" id="MobiDB-lite"/>
    </source>
</evidence>
<feature type="compositionally biased region" description="Basic and acidic residues" evidence="1">
    <location>
        <begin position="50"/>
        <end position="61"/>
    </location>
</feature>
<keyword evidence="3" id="KW-1185">Reference proteome</keyword>
<dbReference type="Proteomes" id="UP001152130">
    <property type="component" value="Unassembled WGS sequence"/>
</dbReference>
<accession>A0A9W8PM30</accession>
<dbReference type="AlphaFoldDB" id="A0A9W8PM30"/>
<reference evidence="2" key="1">
    <citation type="submission" date="2022-10" db="EMBL/GenBank/DDBJ databases">
        <title>Fusarium specimens isolated from Avocado Roots.</title>
        <authorList>
            <person name="Stajich J."/>
            <person name="Roper C."/>
            <person name="Heimlech-Rivalta G."/>
        </authorList>
    </citation>
    <scope>NUCLEOTIDE SEQUENCE</scope>
    <source>
        <strain evidence="2">CF00143</strain>
    </source>
</reference>